<sequence length="39" mass="3880">MAPGSSGDAPDPQAVTPAASSAGAKNTARMCSSRESMRQ</sequence>
<dbReference type="Proteomes" id="UP000001740">
    <property type="component" value="Chromosome"/>
</dbReference>
<evidence type="ECO:0000256" key="1">
    <source>
        <dbReference type="SAM" id="MobiDB-lite"/>
    </source>
</evidence>
<evidence type="ECO:0000313" key="3">
    <source>
        <dbReference type="Proteomes" id="UP000001740"/>
    </source>
</evidence>
<dbReference type="HOGENOM" id="CLU_3319338_0_0_6"/>
<proteinExistence type="predicted"/>
<dbReference type="EMBL" id="CP000967">
    <property type="protein sequence ID" value="ACD56954.1"/>
    <property type="molecule type" value="Genomic_DNA"/>
</dbReference>
<gene>
    <name evidence="2" type="ordered locus">PXO_05805</name>
</gene>
<name>A0A0K0GFU7_XANOP</name>
<feature type="region of interest" description="Disordered" evidence="1">
    <location>
        <begin position="1"/>
        <end position="39"/>
    </location>
</feature>
<dbReference type="AlphaFoldDB" id="A0A0K0GFU7"/>
<protein>
    <submittedName>
        <fullName evidence="2">Uncharacterized protein</fullName>
    </submittedName>
</protein>
<accession>A0A0K0GFU7</accession>
<evidence type="ECO:0000313" key="2">
    <source>
        <dbReference type="EMBL" id="ACD56954.1"/>
    </source>
</evidence>
<feature type="compositionally biased region" description="Polar residues" evidence="1">
    <location>
        <begin position="29"/>
        <end position="39"/>
    </location>
</feature>
<organism evidence="2 3">
    <name type="scientific">Xanthomonas oryzae pv. oryzae (strain PXO99A)</name>
    <dbReference type="NCBI Taxonomy" id="360094"/>
    <lineage>
        <taxon>Bacteria</taxon>
        <taxon>Pseudomonadati</taxon>
        <taxon>Pseudomonadota</taxon>
        <taxon>Gammaproteobacteria</taxon>
        <taxon>Lysobacterales</taxon>
        <taxon>Lysobacteraceae</taxon>
        <taxon>Xanthomonas</taxon>
    </lineage>
</organism>
<dbReference type="KEGG" id="xop:PXO_05805"/>
<reference evidence="2 3" key="1">
    <citation type="journal article" date="2008" name="BMC Genomics">
        <title>Genome sequence and rapid evolution of the rice pathogen Xanthomonas oryzae pv. oryzae PXO99A.</title>
        <authorList>
            <person name="Salzberg S.L."/>
            <person name="Sommer D.D."/>
            <person name="Schatz M.C."/>
            <person name="Phillippy A.M."/>
            <person name="Rabinowicz P.D."/>
            <person name="Tsuge S."/>
            <person name="Furutani A."/>
            <person name="Ochiai H."/>
            <person name="Delcher A.L."/>
            <person name="Kelley D."/>
            <person name="Madupu R."/>
            <person name="Puiu D."/>
            <person name="Radune D."/>
            <person name="Shumway M."/>
            <person name="Trapnell C."/>
            <person name="Aparna G."/>
            <person name="Jha G."/>
            <person name="Pandey A."/>
            <person name="Patil P.B."/>
            <person name="Ishihara H."/>
            <person name="Meyer D.F."/>
            <person name="Szurek B."/>
            <person name="Verdier V."/>
            <person name="Koebnik R."/>
            <person name="Dow J.M."/>
            <person name="Ryan R.P."/>
            <person name="Hirata H."/>
            <person name="Tsuyumu S."/>
            <person name="Won Lee S."/>
            <person name="Seo Y.S."/>
            <person name="Sriariyanum M."/>
            <person name="Ronald P.C."/>
            <person name="Sonti R.V."/>
            <person name="Van Sluys M.A."/>
            <person name="Leach J.E."/>
            <person name="White F.F."/>
            <person name="Bogdanove A.J."/>
        </authorList>
    </citation>
    <scope>NUCLEOTIDE SEQUENCE [LARGE SCALE GENOMIC DNA]</scope>
    <source>
        <strain evidence="2 3">PXO99A</strain>
    </source>
</reference>